<keyword evidence="1 4" id="KW-0808">Transferase</keyword>
<evidence type="ECO:0000256" key="1">
    <source>
        <dbReference type="ARBA" id="ARBA00022679"/>
    </source>
</evidence>
<dbReference type="RefSeq" id="WP_136336867.1">
    <property type="nucleotide sequence ID" value="NZ_QXMP01000013.1"/>
</dbReference>
<dbReference type="SUPFAM" id="SSF53756">
    <property type="entry name" value="UDP-Glycosyltransferase/glycogen phosphorylase"/>
    <property type="match status" value="1"/>
</dbReference>
<dbReference type="PANTHER" id="PTHR46401">
    <property type="entry name" value="GLYCOSYLTRANSFERASE WBBK-RELATED"/>
    <property type="match status" value="1"/>
</dbReference>
<keyword evidence="5" id="KW-1185">Reference proteome</keyword>
<gene>
    <name evidence="4" type="ORF">E7Z59_13550</name>
</gene>
<dbReference type="Proteomes" id="UP000305939">
    <property type="component" value="Unassembled WGS sequence"/>
</dbReference>
<comment type="caution">
    <text evidence="4">The sequence shown here is derived from an EMBL/GenBank/DDBJ whole genome shotgun (WGS) entry which is preliminary data.</text>
</comment>
<sequence>MKILVYTSDYPSPTEPDRGVFVYNLIQKFVLLGHQVTVIVPYSKLKNYLKSEKVNGYGQERARVYRLSTLSTSAKRIGKYNTYQIGEYFTVKKLQKLVKETGQDYDFIYAHFLTNGIIAVKALSHLNIPIFVAMGESNLDDRISLIPARELEGLMQRITGFVVVAYHLKEKLLSLGVEENRIGVYPNGVDLKKFHKMDQVEARLKLGIGRQEKVLVFVGRFLPHKGPDRVIEAIEKIDKDVKLILIGKGDMELNYKGILFKGAIPSHLVPLYLNAADIFILPTLREGASNAIVEAMACGLPIISSDIPEVKEQCRPSFSRLVDPLDVDKIAESIEELLYDEALLKKMSESALMHSAHFDIDQRAENILEFISQKCNSEKLFVEDSSSID</sequence>
<protein>
    <submittedName>
        <fullName evidence="4">Glycosyltransferase family 4 protein</fullName>
    </submittedName>
</protein>
<dbReference type="PANTHER" id="PTHR46401:SF2">
    <property type="entry name" value="GLYCOSYLTRANSFERASE WBBK-RELATED"/>
    <property type="match status" value="1"/>
</dbReference>
<evidence type="ECO:0000259" key="3">
    <source>
        <dbReference type="Pfam" id="PF13439"/>
    </source>
</evidence>
<dbReference type="InterPro" id="IPR028098">
    <property type="entry name" value="Glyco_trans_4-like_N"/>
</dbReference>
<dbReference type="AlphaFoldDB" id="A0A4S3LYU4"/>
<feature type="domain" description="Glycosyltransferase subfamily 4-like N-terminal" evidence="3">
    <location>
        <begin position="20"/>
        <end position="192"/>
    </location>
</feature>
<organism evidence="4 5">
    <name type="scientific">Robertkochia marina</name>
    <dbReference type="NCBI Taxonomy" id="1227945"/>
    <lineage>
        <taxon>Bacteria</taxon>
        <taxon>Pseudomonadati</taxon>
        <taxon>Bacteroidota</taxon>
        <taxon>Flavobacteriia</taxon>
        <taxon>Flavobacteriales</taxon>
        <taxon>Flavobacteriaceae</taxon>
        <taxon>Robertkochia</taxon>
    </lineage>
</organism>
<dbReference type="Pfam" id="PF00534">
    <property type="entry name" value="Glycos_transf_1"/>
    <property type="match status" value="1"/>
</dbReference>
<dbReference type="EMBL" id="SSMC01000003">
    <property type="protein sequence ID" value="THD66798.1"/>
    <property type="molecule type" value="Genomic_DNA"/>
</dbReference>
<feature type="domain" description="Glycosyl transferase family 1" evidence="2">
    <location>
        <begin position="202"/>
        <end position="351"/>
    </location>
</feature>
<dbReference type="CDD" id="cd03801">
    <property type="entry name" value="GT4_PimA-like"/>
    <property type="match status" value="1"/>
</dbReference>
<dbReference type="Pfam" id="PF13439">
    <property type="entry name" value="Glyco_transf_4"/>
    <property type="match status" value="1"/>
</dbReference>
<reference evidence="4 5" key="1">
    <citation type="submission" date="2019-04" db="EMBL/GenBank/DDBJ databases">
        <title>Draft genome sequence of Robertkochia marina CC-AMO-30D.</title>
        <authorList>
            <person name="Hameed A."/>
            <person name="Lin S.-Y."/>
            <person name="Shahina M."/>
            <person name="Lai W.-A."/>
            <person name="Young C.-C."/>
        </authorList>
    </citation>
    <scope>NUCLEOTIDE SEQUENCE [LARGE SCALE GENOMIC DNA]</scope>
    <source>
        <strain evidence="4 5">CC-AMO-30D</strain>
    </source>
</reference>
<dbReference type="Gene3D" id="3.40.50.2000">
    <property type="entry name" value="Glycogen Phosphorylase B"/>
    <property type="match status" value="2"/>
</dbReference>
<dbReference type="OrthoDB" id="1522162at2"/>
<name>A0A4S3LYU4_9FLAO</name>
<dbReference type="InterPro" id="IPR001296">
    <property type="entry name" value="Glyco_trans_1"/>
</dbReference>
<evidence type="ECO:0000313" key="5">
    <source>
        <dbReference type="Proteomes" id="UP000305939"/>
    </source>
</evidence>
<proteinExistence type="predicted"/>
<dbReference type="GO" id="GO:0016757">
    <property type="term" value="F:glycosyltransferase activity"/>
    <property type="evidence" value="ECO:0007669"/>
    <property type="project" value="InterPro"/>
</dbReference>
<evidence type="ECO:0000259" key="2">
    <source>
        <dbReference type="Pfam" id="PF00534"/>
    </source>
</evidence>
<accession>A0A4S3LYU4</accession>
<evidence type="ECO:0000313" key="4">
    <source>
        <dbReference type="EMBL" id="THD66798.1"/>
    </source>
</evidence>